<dbReference type="Proteomes" id="UP000027195">
    <property type="component" value="Unassembled WGS sequence"/>
</dbReference>
<accession>A0A067MFV7</accession>
<dbReference type="InParanoid" id="A0A067MFV7"/>
<evidence type="ECO:0000313" key="3">
    <source>
        <dbReference type="Proteomes" id="UP000027195"/>
    </source>
</evidence>
<dbReference type="AlphaFoldDB" id="A0A067MFV7"/>
<keyword evidence="3" id="KW-1185">Reference proteome</keyword>
<evidence type="ECO:0000256" key="1">
    <source>
        <dbReference type="SAM" id="SignalP"/>
    </source>
</evidence>
<evidence type="ECO:0000313" key="2">
    <source>
        <dbReference type="EMBL" id="KDQ10767.1"/>
    </source>
</evidence>
<gene>
    <name evidence="2" type="ORF">BOTBODRAFT_473227</name>
</gene>
<sequence>MQTARGLLLLCSTQALALGFAMVWNLGAEAGLASIFKDVFPSAGFIMACSPPPKTILSSIYAPPTLHIFSHSIFPPGRDLTDIISRDDIPNTVPCLLEITDLTFNFEAEPSTYKTEACSKSFHTFPTPFNFGFGPFQEWGSVDGHPKRAFLNFGAELPLPKLVNLILYSISTKSITKSALVRVLSRFPEIEELAYHDCAPGYLACIHPARLPSLNRQFLSLFDFTKSYVARGGRRRR</sequence>
<evidence type="ECO:0008006" key="4">
    <source>
        <dbReference type="Google" id="ProtNLM"/>
    </source>
</evidence>
<reference evidence="3" key="1">
    <citation type="journal article" date="2014" name="Proc. Natl. Acad. Sci. U.S.A.">
        <title>Extensive sampling of basidiomycete genomes demonstrates inadequacy of the white-rot/brown-rot paradigm for wood decay fungi.</title>
        <authorList>
            <person name="Riley R."/>
            <person name="Salamov A.A."/>
            <person name="Brown D.W."/>
            <person name="Nagy L.G."/>
            <person name="Floudas D."/>
            <person name="Held B.W."/>
            <person name="Levasseur A."/>
            <person name="Lombard V."/>
            <person name="Morin E."/>
            <person name="Otillar R."/>
            <person name="Lindquist E.A."/>
            <person name="Sun H."/>
            <person name="LaButti K.M."/>
            <person name="Schmutz J."/>
            <person name="Jabbour D."/>
            <person name="Luo H."/>
            <person name="Baker S.E."/>
            <person name="Pisabarro A.G."/>
            <person name="Walton J.D."/>
            <person name="Blanchette R.A."/>
            <person name="Henrissat B."/>
            <person name="Martin F."/>
            <person name="Cullen D."/>
            <person name="Hibbett D.S."/>
            <person name="Grigoriev I.V."/>
        </authorList>
    </citation>
    <scope>NUCLEOTIDE SEQUENCE [LARGE SCALE GENOMIC DNA]</scope>
    <source>
        <strain evidence="3">FD-172 SS1</strain>
    </source>
</reference>
<dbReference type="EMBL" id="KL198064">
    <property type="protein sequence ID" value="KDQ10767.1"/>
    <property type="molecule type" value="Genomic_DNA"/>
</dbReference>
<feature type="chain" id="PRO_5001641258" description="F-box domain-containing protein" evidence="1">
    <location>
        <begin position="20"/>
        <end position="237"/>
    </location>
</feature>
<feature type="signal peptide" evidence="1">
    <location>
        <begin position="1"/>
        <end position="19"/>
    </location>
</feature>
<proteinExistence type="predicted"/>
<organism evidence="2 3">
    <name type="scientific">Botryobasidium botryosum (strain FD-172 SS1)</name>
    <dbReference type="NCBI Taxonomy" id="930990"/>
    <lineage>
        <taxon>Eukaryota</taxon>
        <taxon>Fungi</taxon>
        <taxon>Dikarya</taxon>
        <taxon>Basidiomycota</taxon>
        <taxon>Agaricomycotina</taxon>
        <taxon>Agaricomycetes</taxon>
        <taxon>Cantharellales</taxon>
        <taxon>Botryobasidiaceae</taxon>
        <taxon>Botryobasidium</taxon>
    </lineage>
</organism>
<protein>
    <recommendedName>
        <fullName evidence="4">F-box domain-containing protein</fullName>
    </recommendedName>
</protein>
<name>A0A067MFV7_BOTB1</name>
<keyword evidence="1" id="KW-0732">Signal</keyword>
<dbReference type="HOGENOM" id="CLU_1170491_0_0_1"/>